<comment type="caution">
    <text evidence="2">The sequence shown here is derived from an EMBL/GenBank/DDBJ whole genome shotgun (WGS) entry which is preliminary data.</text>
</comment>
<sequence length="152" mass="15491">MSSFGLLNGPSSFNEEAWVPCVIQITYPILFFLRTQHSTARTTLLRPPPPPPPPPPTPPPAPRVASAHDALAVSTRLHDPDPFAADAAVDAGDDNGPGNAPLDGGGYTGMGLTPLDGGGYIGMGLAPLDSSNTAASLSRSALTRLVLAAAAN</sequence>
<organism evidence="2 3">
    <name type="scientific">Miscanthus lutarioriparius</name>
    <dbReference type="NCBI Taxonomy" id="422564"/>
    <lineage>
        <taxon>Eukaryota</taxon>
        <taxon>Viridiplantae</taxon>
        <taxon>Streptophyta</taxon>
        <taxon>Embryophyta</taxon>
        <taxon>Tracheophyta</taxon>
        <taxon>Spermatophyta</taxon>
        <taxon>Magnoliopsida</taxon>
        <taxon>Liliopsida</taxon>
        <taxon>Poales</taxon>
        <taxon>Poaceae</taxon>
        <taxon>PACMAD clade</taxon>
        <taxon>Panicoideae</taxon>
        <taxon>Andropogonodae</taxon>
        <taxon>Andropogoneae</taxon>
        <taxon>Saccharinae</taxon>
        <taxon>Miscanthus</taxon>
    </lineage>
</organism>
<dbReference type="EMBL" id="CAJGYO010000007">
    <property type="protein sequence ID" value="CAD6246728.1"/>
    <property type="molecule type" value="Genomic_DNA"/>
</dbReference>
<feature type="region of interest" description="Disordered" evidence="1">
    <location>
        <begin position="81"/>
        <end position="107"/>
    </location>
</feature>
<reference evidence="2" key="1">
    <citation type="submission" date="2020-10" db="EMBL/GenBank/DDBJ databases">
        <authorList>
            <person name="Han B."/>
            <person name="Lu T."/>
            <person name="Zhao Q."/>
            <person name="Huang X."/>
            <person name="Zhao Y."/>
        </authorList>
    </citation>
    <scope>NUCLEOTIDE SEQUENCE</scope>
</reference>
<feature type="region of interest" description="Disordered" evidence="1">
    <location>
        <begin position="41"/>
        <end position="68"/>
    </location>
</feature>
<evidence type="ECO:0000256" key="1">
    <source>
        <dbReference type="SAM" id="MobiDB-lite"/>
    </source>
</evidence>
<evidence type="ECO:0000313" key="3">
    <source>
        <dbReference type="Proteomes" id="UP000604825"/>
    </source>
</evidence>
<keyword evidence="3" id="KW-1185">Reference proteome</keyword>
<gene>
    <name evidence="2" type="ORF">NCGR_LOCUS30972</name>
</gene>
<proteinExistence type="predicted"/>
<protein>
    <submittedName>
        <fullName evidence="2">Uncharacterized protein</fullName>
    </submittedName>
</protein>
<evidence type="ECO:0000313" key="2">
    <source>
        <dbReference type="EMBL" id="CAD6246728.1"/>
    </source>
</evidence>
<name>A0A811PT41_9POAL</name>
<feature type="compositionally biased region" description="Pro residues" evidence="1">
    <location>
        <begin position="46"/>
        <end position="62"/>
    </location>
</feature>
<dbReference type="Proteomes" id="UP000604825">
    <property type="component" value="Unassembled WGS sequence"/>
</dbReference>
<feature type="compositionally biased region" description="Low complexity" evidence="1">
    <location>
        <begin position="82"/>
        <end position="101"/>
    </location>
</feature>
<dbReference type="AlphaFoldDB" id="A0A811PT41"/>
<accession>A0A811PT41</accession>